<accession>A0A7V3YJX9</accession>
<reference evidence="2" key="1">
    <citation type="journal article" date="2020" name="mSystems">
        <title>Genome- and Community-Level Interaction Insights into Carbon Utilization and Element Cycling Functions of Hydrothermarchaeota in Hydrothermal Sediment.</title>
        <authorList>
            <person name="Zhou Z."/>
            <person name="Liu Y."/>
            <person name="Xu W."/>
            <person name="Pan J."/>
            <person name="Luo Z.H."/>
            <person name="Li M."/>
        </authorList>
    </citation>
    <scope>NUCLEOTIDE SEQUENCE [LARGE SCALE GENOMIC DNA]</scope>
    <source>
        <strain evidence="2">SpSt-716</strain>
    </source>
</reference>
<dbReference type="Gene3D" id="3.30.70.2660">
    <property type="match status" value="1"/>
</dbReference>
<gene>
    <name evidence="2" type="primary">cas5</name>
    <name evidence="2" type="ORF">ENU96_00145</name>
</gene>
<name>A0A7V3YJX9_9BACT</name>
<sequence length="267" mass="29837">MVNVAVFDLIGPFAHFRKYYTNSSSLSYAFPPRTVLMGVVAAILGWERDSYYEKLGLSEARFAVVIKVPVRRLIQTVNYIRTKEEDLARLRKLGVMKGTQVPLELLLPGGTASSLCFRVYFAHRDENVTRELGERLAAGRSCYPLYLGLSEFIAQAHLVYYGPPDEVIPAGREVALHSVLVADYLRRPAFRGDVVLGRERAPQSFGVGRKLMPPGNYIYETQARPWQAELSVPVYSFSLPSGKETVAFMEGELWPSSPTARENASIA</sequence>
<dbReference type="GO" id="GO:0043571">
    <property type="term" value="P:maintenance of CRISPR repeat elements"/>
    <property type="evidence" value="ECO:0007669"/>
    <property type="project" value="InterPro"/>
</dbReference>
<proteinExistence type="predicted"/>
<organism evidence="2">
    <name type="scientific">Candidatus Caldatribacterium californiense</name>
    <dbReference type="NCBI Taxonomy" id="1454726"/>
    <lineage>
        <taxon>Bacteria</taxon>
        <taxon>Pseudomonadati</taxon>
        <taxon>Atribacterota</taxon>
        <taxon>Atribacteria</taxon>
        <taxon>Atribacterales</taxon>
        <taxon>Candidatus Caldatribacteriaceae</taxon>
        <taxon>Candidatus Caldatribacterium</taxon>
    </lineage>
</organism>
<dbReference type="GO" id="GO:0051607">
    <property type="term" value="P:defense response to virus"/>
    <property type="evidence" value="ECO:0007669"/>
    <property type="project" value="UniProtKB-KW"/>
</dbReference>
<evidence type="ECO:0000256" key="1">
    <source>
        <dbReference type="ARBA" id="ARBA00023118"/>
    </source>
</evidence>
<dbReference type="InterPro" id="IPR021124">
    <property type="entry name" value="CRISPR-assoc_prot_Cas5"/>
</dbReference>
<dbReference type="EMBL" id="DTEN01000005">
    <property type="protein sequence ID" value="HGI74085.1"/>
    <property type="molecule type" value="Genomic_DNA"/>
</dbReference>
<comment type="caution">
    <text evidence="2">The sequence shown here is derived from an EMBL/GenBank/DDBJ whole genome shotgun (WGS) entry which is preliminary data.</text>
</comment>
<evidence type="ECO:0000313" key="2">
    <source>
        <dbReference type="EMBL" id="HGI74085.1"/>
    </source>
</evidence>
<protein>
    <submittedName>
        <fullName evidence="2">CRISPR-associated protein Cas5</fullName>
    </submittedName>
</protein>
<dbReference type="Pfam" id="PF09704">
    <property type="entry name" value="Cas_Cas5d"/>
    <property type="match status" value="1"/>
</dbReference>
<dbReference type="AlphaFoldDB" id="A0A7V3YJX9"/>
<dbReference type="InterPro" id="IPR013422">
    <property type="entry name" value="CRISPR-assoc_prot_Cas5_N"/>
</dbReference>
<dbReference type="NCBIfam" id="TIGR02593">
    <property type="entry name" value="CRISPR_cas5"/>
    <property type="match status" value="1"/>
</dbReference>
<keyword evidence="1" id="KW-0051">Antiviral defense</keyword>